<dbReference type="Proteomes" id="UP001057498">
    <property type="component" value="Chromosome"/>
</dbReference>
<dbReference type="Pfam" id="PF09720">
    <property type="entry name" value="Unstab_antitox"/>
    <property type="match status" value="1"/>
</dbReference>
<dbReference type="NCBIfam" id="TIGR02574">
    <property type="entry name" value="stabl_TIGR02574"/>
    <property type="match status" value="1"/>
</dbReference>
<organism evidence="1 2">
    <name type="scientific">Sphaerotilus microaerophilus</name>
    <dbReference type="NCBI Taxonomy" id="2914710"/>
    <lineage>
        <taxon>Bacteria</taxon>
        <taxon>Pseudomonadati</taxon>
        <taxon>Pseudomonadota</taxon>
        <taxon>Betaproteobacteria</taxon>
        <taxon>Burkholderiales</taxon>
        <taxon>Sphaerotilaceae</taxon>
        <taxon>Sphaerotilus</taxon>
    </lineage>
</organism>
<dbReference type="InterPro" id="IPR013406">
    <property type="entry name" value="CHP02574_addiction_mod"/>
</dbReference>
<gene>
    <name evidence="1" type="ORF">CATMQ487_37850</name>
</gene>
<proteinExistence type="predicted"/>
<reference evidence="1" key="1">
    <citation type="submission" date="2022-04" db="EMBL/GenBank/DDBJ databases">
        <title>Whole genome sequence of Sphaerotilus sp. FB-5.</title>
        <authorList>
            <person name="Takeda M."/>
            <person name="Narihara S."/>
            <person name="Akimoto M."/>
            <person name="Akimoto R."/>
            <person name="Nishiyashiki S."/>
            <person name="Murakami T."/>
        </authorList>
    </citation>
    <scope>NUCLEOTIDE SEQUENCE</scope>
    <source>
        <strain evidence="1">FB-5</strain>
    </source>
</reference>
<evidence type="ECO:0008006" key="3">
    <source>
        <dbReference type="Google" id="ProtNLM"/>
    </source>
</evidence>
<accession>A0ABN6PNL6</accession>
<evidence type="ECO:0000313" key="2">
    <source>
        <dbReference type="Proteomes" id="UP001057498"/>
    </source>
</evidence>
<sequence>MEPGMSSTLEELTAQALDLPPEQRAVLAETLLESIEPAPPLSPEWEAEIAQRIAEVDRGEVTCRPWSEVMQELRAPYR</sequence>
<name>A0ABN6PNL6_9BURK</name>
<evidence type="ECO:0000313" key="1">
    <source>
        <dbReference type="EMBL" id="BDI06815.1"/>
    </source>
</evidence>
<keyword evidence="2" id="KW-1185">Reference proteome</keyword>
<protein>
    <recommendedName>
        <fullName evidence="3">Addiction module component, TIGR02574 family</fullName>
    </recommendedName>
</protein>
<dbReference type="EMBL" id="AP025730">
    <property type="protein sequence ID" value="BDI06815.1"/>
    <property type="molecule type" value="Genomic_DNA"/>
</dbReference>